<protein>
    <recommendedName>
        <fullName evidence="4">C2H2-type domain-containing protein</fullName>
    </recommendedName>
</protein>
<feature type="compositionally biased region" description="Polar residues" evidence="1">
    <location>
        <begin position="1"/>
        <end position="14"/>
    </location>
</feature>
<accession>A0A9P3GCI5</accession>
<feature type="compositionally biased region" description="Polar residues" evidence="1">
    <location>
        <begin position="559"/>
        <end position="574"/>
    </location>
</feature>
<evidence type="ECO:0000256" key="1">
    <source>
        <dbReference type="SAM" id="MobiDB-lite"/>
    </source>
</evidence>
<dbReference type="EMBL" id="BPQB01000026">
    <property type="protein sequence ID" value="GJE92378.1"/>
    <property type="molecule type" value="Genomic_DNA"/>
</dbReference>
<reference evidence="2 3" key="1">
    <citation type="submission" date="2021-08" db="EMBL/GenBank/DDBJ databases">
        <title>Draft Genome Sequence of Phanerochaete sordida strain YK-624.</title>
        <authorList>
            <person name="Mori T."/>
            <person name="Dohra H."/>
            <person name="Suzuki T."/>
            <person name="Kawagishi H."/>
            <person name="Hirai H."/>
        </authorList>
    </citation>
    <scope>NUCLEOTIDE SEQUENCE [LARGE SCALE GENOMIC DNA]</scope>
    <source>
        <strain evidence="2 3">YK-624</strain>
    </source>
</reference>
<comment type="caution">
    <text evidence="2">The sequence shown here is derived from an EMBL/GenBank/DDBJ whole genome shotgun (WGS) entry which is preliminary data.</text>
</comment>
<feature type="compositionally biased region" description="Polar residues" evidence="1">
    <location>
        <begin position="57"/>
        <end position="74"/>
    </location>
</feature>
<feature type="region of interest" description="Disordered" evidence="1">
    <location>
        <begin position="559"/>
        <end position="593"/>
    </location>
</feature>
<evidence type="ECO:0000313" key="3">
    <source>
        <dbReference type="Proteomes" id="UP000703269"/>
    </source>
</evidence>
<evidence type="ECO:0008006" key="4">
    <source>
        <dbReference type="Google" id="ProtNLM"/>
    </source>
</evidence>
<dbReference type="AlphaFoldDB" id="A0A9P3GCI5"/>
<feature type="compositionally biased region" description="Low complexity" evidence="1">
    <location>
        <begin position="584"/>
        <end position="593"/>
    </location>
</feature>
<sequence>MVLSRASTCDTVTGSVAKLSTKENVAPADATPESISATRTTRSKARSTAVLQEEQTEATVSSASEPLSTSNESPSSASKGKGKAKATAATKKKASSTSKKARGSKSRSGAKGQAKEACPFKSDGCEGRFVSTNHDVRRHMEIHTYAWQKALYCARYHPDCAYTAVQDSNFRTHIRHHHSRGAKSSSPTCRALLQRAGPDGKPWVCNHPCTGGSPLSHWRTVHGTTEPEVFNGTWFDAYFCSMDDYFQFHGHAPPLNCKEGHAFRDQPVRHPKADIDKLIEGYGGRGGWSLEQHDVWIQKEIGYSGRVFDREGRADVLAPVDEKVNRDEEEEEEVDELLDDSPTFYMDGCDDELDTDETIEDEAFPIFPREQAYEYTSWPPPPPPAGYTGSWDDFPKACVHHKLFHQHWLVEGHTPEASYEIRKTAYNLLRAQLAASETPDALLEDVPSLLGPASVPTMSTMSWDVQSQPAPAQEPYNEFAWAMYPSQSAAPSYVAQGYHAPPSTPYFQPYFSGEVPLPTSASFYGASYSGYASGTVAGPTAGPSYPQYQYPATTASSQWPSAYSSVEPSRQASPAHSDDERAAAEALLGLKEK</sequence>
<dbReference type="Proteomes" id="UP000703269">
    <property type="component" value="Unassembled WGS sequence"/>
</dbReference>
<dbReference type="OrthoDB" id="10543187at2759"/>
<feature type="region of interest" description="Disordered" evidence="1">
    <location>
        <begin position="1"/>
        <end position="117"/>
    </location>
</feature>
<feature type="compositionally biased region" description="Basic residues" evidence="1">
    <location>
        <begin position="80"/>
        <end position="105"/>
    </location>
</feature>
<proteinExistence type="predicted"/>
<dbReference type="Gene3D" id="3.30.160.60">
    <property type="entry name" value="Classic Zinc Finger"/>
    <property type="match status" value="1"/>
</dbReference>
<gene>
    <name evidence="2" type="ORF">PsYK624_085320</name>
</gene>
<name>A0A9P3GCI5_9APHY</name>
<evidence type="ECO:0000313" key="2">
    <source>
        <dbReference type="EMBL" id="GJE92378.1"/>
    </source>
</evidence>
<organism evidence="2 3">
    <name type="scientific">Phanerochaete sordida</name>
    <dbReference type="NCBI Taxonomy" id="48140"/>
    <lineage>
        <taxon>Eukaryota</taxon>
        <taxon>Fungi</taxon>
        <taxon>Dikarya</taxon>
        <taxon>Basidiomycota</taxon>
        <taxon>Agaricomycotina</taxon>
        <taxon>Agaricomycetes</taxon>
        <taxon>Polyporales</taxon>
        <taxon>Phanerochaetaceae</taxon>
        <taxon>Phanerochaete</taxon>
    </lineage>
</organism>
<keyword evidence="3" id="KW-1185">Reference proteome</keyword>